<name>A9MS12_SALAR</name>
<proteinExistence type="predicted"/>
<evidence type="ECO:0000313" key="2">
    <source>
        <dbReference type="Proteomes" id="UP000002084"/>
    </source>
</evidence>
<dbReference type="AlphaFoldDB" id="A9MS12"/>
<dbReference type="KEGG" id="ses:SARI_03074"/>
<dbReference type="HOGENOM" id="CLU_2920016_0_0_6"/>
<protein>
    <submittedName>
        <fullName evidence="1">Uncharacterized protein</fullName>
    </submittedName>
</protein>
<gene>
    <name evidence="1" type="ordered locus">SARI_03074</name>
</gene>
<keyword evidence="2" id="KW-1185">Reference proteome</keyword>
<evidence type="ECO:0000313" key="1">
    <source>
        <dbReference type="EMBL" id="ABX22914.1"/>
    </source>
</evidence>
<organism evidence="1 2">
    <name type="scientific">Salmonella arizonae (strain ATCC BAA-731 / CDC346-86 / RSK2980)</name>
    <dbReference type="NCBI Taxonomy" id="41514"/>
    <lineage>
        <taxon>Bacteria</taxon>
        <taxon>Pseudomonadati</taxon>
        <taxon>Pseudomonadota</taxon>
        <taxon>Gammaproteobacteria</taxon>
        <taxon>Enterobacterales</taxon>
        <taxon>Enterobacteriaceae</taxon>
        <taxon>Salmonella</taxon>
    </lineage>
</organism>
<dbReference type="EMBL" id="CP000880">
    <property type="protein sequence ID" value="ABX22914.1"/>
    <property type="molecule type" value="Genomic_DNA"/>
</dbReference>
<reference evidence="1 2" key="1">
    <citation type="submission" date="2007-11" db="EMBL/GenBank/DDBJ databases">
        <authorList>
            <consortium name="The Salmonella enterica serovar Arizonae Genome Sequencing Project"/>
            <person name="McClelland M."/>
            <person name="Sanderson E.K."/>
            <person name="Porwollik S."/>
            <person name="Spieth J."/>
            <person name="Clifton W.S."/>
            <person name="Fulton R."/>
            <person name="Chunyan W."/>
            <person name="Wollam A."/>
            <person name="Shah N."/>
            <person name="Pepin K."/>
            <person name="Bhonagiri V."/>
            <person name="Nash W."/>
            <person name="Johnson M."/>
            <person name="Thiruvilangam P."/>
            <person name="Wilson R."/>
        </authorList>
    </citation>
    <scope>NUCLEOTIDE SEQUENCE [LARGE SCALE GENOMIC DNA]</scope>
    <source>
        <strain evidence="2">ATCC BAA-731 / CDC346-86 / RSK2980</strain>
    </source>
</reference>
<sequence>MHIYDDEAGVFLSDKTLDAINELRTILLFYPLSYLLNRKIILTDKINKPFNDNNIRSVAMG</sequence>
<accession>A9MS12</accession>
<dbReference type="Proteomes" id="UP000002084">
    <property type="component" value="Chromosome"/>
</dbReference>